<keyword evidence="1" id="KW-0732">Signal</keyword>
<keyword evidence="3" id="KW-1185">Reference proteome</keyword>
<gene>
    <name evidence="2" type="ORF">GCM10022268_06680</name>
</gene>
<evidence type="ECO:0008006" key="4">
    <source>
        <dbReference type="Google" id="ProtNLM"/>
    </source>
</evidence>
<accession>A0ABP7D3X6</accession>
<name>A0ABP7D3X6_9SPHN</name>
<comment type="caution">
    <text evidence="2">The sequence shown here is derived from an EMBL/GenBank/DDBJ whole genome shotgun (WGS) entry which is preliminary data.</text>
</comment>
<feature type="chain" id="PRO_5045431707" description="Lipoprotein" evidence="1">
    <location>
        <begin position="20"/>
        <end position="125"/>
    </location>
</feature>
<evidence type="ECO:0000313" key="2">
    <source>
        <dbReference type="EMBL" id="GAA3699127.1"/>
    </source>
</evidence>
<organism evidence="2 3">
    <name type="scientific">Sphingomonas cynarae</name>
    <dbReference type="NCBI Taxonomy" id="930197"/>
    <lineage>
        <taxon>Bacteria</taxon>
        <taxon>Pseudomonadati</taxon>
        <taxon>Pseudomonadota</taxon>
        <taxon>Alphaproteobacteria</taxon>
        <taxon>Sphingomonadales</taxon>
        <taxon>Sphingomonadaceae</taxon>
        <taxon>Sphingomonas</taxon>
    </lineage>
</organism>
<proteinExistence type="predicted"/>
<dbReference type="Proteomes" id="UP001500523">
    <property type="component" value="Unassembled WGS sequence"/>
</dbReference>
<reference evidence="3" key="1">
    <citation type="journal article" date="2019" name="Int. J. Syst. Evol. Microbiol.">
        <title>The Global Catalogue of Microorganisms (GCM) 10K type strain sequencing project: providing services to taxonomists for standard genome sequencing and annotation.</title>
        <authorList>
            <consortium name="The Broad Institute Genomics Platform"/>
            <consortium name="The Broad Institute Genome Sequencing Center for Infectious Disease"/>
            <person name="Wu L."/>
            <person name="Ma J."/>
        </authorList>
    </citation>
    <scope>NUCLEOTIDE SEQUENCE [LARGE SCALE GENOMIC DNA]</scope>
    <source>
        <strain evidence="3">JCM 17498</strain>
    </source>
</reference>
<feature type="signal peptide" evidence="1">
    <location>
        <begin position="1"/>
        <end position="19"/>
    </location>
</feature>
<sequence>MIRSMLVASLPLLMLAACGTGGPATEAADNTADNAAAAAPDGGYAARITALSPRLRQGVFLRAIRDAGEECQEVTEEDGIAAIEGKPAWVVTCDRSTRWVITIDKSGTAAVNKVSPSSRAERQPG</sequence>
<evidence type="ECO:0000313" key="3">
    <source>
        <dbReference type="Proteomes" id="UP001500523"/>
    </source>
</evidence>
<evidence type="ECO:0000256" key="1">
    <source>
        <dbReference type="SAM" id="SignalP"/>
    </source>
</evidence>
<dbReference type="PROSITE" id="PS51257">
    <property type="entry name" value="PROKAR_LIPOPROTEIN"/>
    <property type="match status" value="1"/>
</dbReference>
<dbReference type="EMBL" id="BAABBF010000002">
    <property type="protein sequence ID" value="GAA3699127.1"/>
    <property type="molecule type" value="Genomic_DNA"/>
</dbReference>
<dbReference type="RefSeq" id="WP_344691978.1">
    <property type="nucleotide sequence ID" value="NZ_BAABBF010000002.1"/>
</dbReference>
<protein>
    <recommendedName>
        <fullName evidence="4">Lipoprotein</fullName>
    </recommendedName>
</protein>